<gene>
    <name evidence="1" type="ORF">MILVUS5_LOCUS9165</name>
</gene>
<evidence type="ECO:0000313" key="2">
    <source>
        <dbReference type="Proteomes" id="UP001177021"/>
    </source>
</evidence>
<sequence>MIQKFKMKEELSRSSSKPVVIRQVWAHNLEDEFDRIRKAVVDGYRMVSMDTEFPGVVYPPKVDSCHLRPSDIYSYLKVNVDALKLIQLGLTLSDASGNLPFEADNCYIWEFNFCDFDVGRDPHNKDSIDLLRRQGIDFNCNVIHGVNSFNFSELMKSSGLVHNKAVTWVTFHGIYDFGYLVKILKQSNLPGSLEGFLYVMRDIFGTSVYDMKYMIQHCNGLYGGLERVASILKVGRIAGKSHQAASDSLLTWQAFQKMKLMYFSNNEVKNHAGMIFGLEVTSY</sequence>
<protein>
    <submittedName>
        <fullName evidence="1">Uncharacterized protein</fullName>
    </submittedName>
</protein>
<name>A0ACB0J2D5_TRIPR</name>
<keyword evidence="2" id="KW-1185">Reference proteome</keyword>
<reference evidence="1" key="1">
    <citation type="submission" date="2023-10" db="EMBL/GenBank/DDBJ databases">
        <authorList>
            <person name="Rodriguez Cubillos JULIANA M."/>
            <person name="De Vega J."/>
        </authorList>
    </citation>
    <scope>NUCLEOTIDE SEQUENCE</scope>
</reference>
<proteinExistence type="predicted"/>
<accession>A0ACB0J2D5</accession>
<organism evidence="1 2">
    <name type="scientific">Trifolium pratense</name>
    <name type="common">Red clover</name>
    <dbReference type="NCBI Taxonomy" id="57577"/>
    <lineage>
        <taxon>Eukaryota</taxon>
        <taxon>Viridiplantae</taxon>
        <taxon>Streptophyta</taxon>
        <taxon>Embryophyta</taxon>
        <taxon>Tracheophyta</taxon>
        <taxon>Spermatophyta</taxon>
        <taxon>Magnoliopsida</taxon>
        <taxon>eudicotyledons</taxon>
        <taxon>Gunneridae</taxon>
        <taxon>Pentapetalae</taxon>
        <taxon>rosids</taxon>
        <taxon>fabids</taxon>
        <taxon>Fabales</taxon>
        <taxon>Fabaceae</taxon>
        <taxon>Papilionoideae</taxon>
        <taxon>50 kb inversion clade</taxon>
        <taxon>NPAAA clade</taxon>
        <taxon>Hologalegina</taxon>
        <taxon>IRL clade</taxon>
        <taxon>Trifolieae</taxon>
        <taxon>Trifolium</taxon>
    </lineage>
</organism>
<comment type="caution">
    <text evidence="1">The sequence shown here is derived from an EMBL/GenBank/DDBJ whole genome shotgun (WGS) entry which is preliminary data.</text>
</comment>
<evidence type="ECO:0000313" key="1">
    <source>
        <dbReference type="EMBL" id="CAJ2639078.1"/>
    </source>
</evidence>
<dbReference type="Proteomes" id="UP001177021">
    <property type="component" value="Unassembled WGS sequence"/>
</dbReference>
<dbReference type="EMBL" id="CASHSV030000024">
    <property type="protein sequence ID" value="CAJ2639078.1"/>
    <property type="molecule type" value="Genomic_DNA"/>
</dbReference>